<comment type="similarity">
    <text evidence="1">Belongs to the type-I restriction system S methylase family.</text>
</comment>
<dbReference type="RefSeq" id="WP_119648695.1">
    <property type="nucleotide sequence ID" value="NZ_QXFI01000035.1"/>
</dbReference>
<dbReference type="Proteomes" id="UP000266691">
    <property type="component" value="Unassembled WGS sequence"/>
</dbReference>
<keyword evidence="9" id="KW-1185">Reference proteome</keyword>
<organism evidence="6 8">
    <name type="scientific">Flagellimonas pelagia</name>
    <dbReference type="NCBI Taxonomy" id="2306998"/>
    <lineage>
        <taxon>Bacteria</taxon>
        <taxon>Pseudomonadati</taxon>
        <taxon>Bacteroidota</taxon>
        <taxon>Flavobacteriia</taxon>
        <taxon>Flavobacteriales</taxon>
        <taxon>Flavobacteriaceae</taxon>
        <taxon>Flagellimonas</taxon>
    </lineage>
</organism>
<evidence type="ECO:0000256" key="2">
    <source>
        <dbReference type="ARBA" id="ARBA00022747"/>
    </source>
</evidence>
<evidence type="ECO:0000313" key="9">
    <source>
        <dbReference type="Proteomes" id="UP000321621"/>
    </source>
</evidence>
<dbReference type="PANTHER" id="PTHR30408:SF12">
    <property type="entry name" value="TYPE I RESTRICTION ENZYME MJAVIII SPECIFICITY SUBUNIT"/>
    <property type="match status" value="1"/>
</dbReference>
<dbReference type="EMBL" id="VNWK01000035">
    <property type="protein sequence ID" value="TXJ91494.1"/>
    <property type="molecule type" value="Genomic_DNA"/>
</dbReference>
<reference evidence="7 9" key="2">
    <citation type="submission" date="2019-07" db="EMBL/GenBank/DDBJ databases">
        <title>Draft genome of two Muricauda strains isolated from deep sea.</title>
        <authorList>
            <person name="Sun C."/>
        </authorList>
    </citation>
    <scope>NUCLEOTIDE SEQUENCE [LARGE SCALE GENOMIC DNA]</scope>
    <source>
        <strain evidence="7 9">72</strain>
    </source>
</reference>
<protein>
    <submittedName>
        <fullName evidence="6">Restriction endonuclease subunit S</fullName>
    </submittedName>
</protein>
<dbReference type="GO" id="GO:0003677">
    <property type="term" value="F:DNA binding"/>
    <property type="evidence" value="ECO:0007669"/>
    <property type="project" value="UniProtKB-KW"/>
</dbReference>
<dbReference type="GO" id="GO:0004519">
    <property type="term" value="F:endonuclease activity"/>
    <property type="evidence" value="ECO:0007669"/>
    <property type="project" value="UniProtKB-KW"/>
</dbReference>
<evidence type="ECO:0000313" key="6">
    <source>
        <dbReference type="EMBL" id="RIV42464.1"/>
    </source>
</evidence>
<evidence type="ECO:0000313" key="8">
    <source>
        <dbReference type="Proteomes" id="UP000266691"/>
    </source>
</evidence>
<keyword evidence="2" id="KW-0680">Restriction system</keyword>
<keyword evidence="6" id="KW-0378">Hydrolase</keyword>
<dbReference type="EMBL" id="QXFI01000035">
    <property type="protein sequence ID" value="RIV42464.1"/>
    <property type="molecule type" value="Genomic_DNA"/>
</dbReference>
<dbReference type="Gene3D" id="1.10.287.1120">
    <property type="entry name" value="Bipartite methylase S protein"/>
    <property type="match status" value="1"/>
</dbReference>
<feature type="domain" description="Type I restriction modification DNA specificity" evidence="5">
    <location>
        <begin position="228"/>
        <end position="404"/>
    </location>
</feature>
<dbReference type="SUPFAM" id="SSF116734">
    <property type="entry name" value="DNA methylase specificity domain"/>
    <property type="match status" value="2"/>
</dbReference>
<dbReference type="Proteomes" id="UP000321621">
    <property type="component" value="Unassembled WGS sequence"/>
</dbReference>
<feature type="coiled-coil region" evidence="4">
    <location>
        <begin position="386"/>
        <end position="413"/>
    </location>
</feature>
<accession>A0A3A1NHH2</accession>
<sequence>MDKLKSNQFPSDWKLYKLNKLGNPFNGLTGKTKEDFGGGKPYIPYLNIFRNAIIDNESFDYVRVNGEKNQNKVSYGDLFFTTSSETPKEVGMSSAYLGNNEELYLNSFCFGFRLHDFKLATPEYLSYYFRSSLGRRFMSRLAQGATRYNLSKNLFLKEQILLPSIVEQQQISQIFICWDEAINLNQSLLSESLKNRKGLEQHLLSGKVRFGEFVKSKTSVKTPVGILPEDWELKHISDIVQRARKPFKPELEKLYREIGIRSHCKGIFHKEEVNGASLGNKSVFWIQPDCFVVNIVFAWEHAIAKTTEAEVGMIASHRFPMYKPKKGVLDLDYLLYYFKTARGKHLLGLASPGGAGRNKTLGQSEFAKLKIPVPSIEEQKKIVAVLSEADKEIELLQQQIDTLKKQKKGLMQKLLTGEIRVKPGNE</sequence>
<evidence type="ECO:0000256" key="1">
    <source>
        <dbReference type="ARBA" id="ARBA00010923"/>
    </source>
</evidence>
<evidence type="ECO:0000259" key="5">
    <source>
        <dbReference type="Pfam" id="PF01420"/>
    </source>
</evidence>
<dbReference type="OrthoDB" id="2234796at2"/>
<dbReference type="InterPro" id="IPR044946">
    <property type="entry name" value="Restrct_endonuc_typeI_TRD_sf"/>
</dbReference>
<evidence type="ECO:0000313" key="7">
    <source>
        <dbReference type="EMBL" id="TXJ91494.1"/>
    </source>
</evidence>
<comment type="caution">
    <text evidence="6">The sequence shown here is derived from an EMBL/GenBank/DDBJ whole genome shotgun (WGS) entry which is preliminary data.</text>
</comment>
<keyword evidence="6" id="KW-0540">Nuclease</keyword>
<gene>
    <name evidence="6" type="ORF">D2V05_16860</name>
    <name evidence="7" type="ORF">FQ017_16720</name>
</gene>
<reference evidence="6 8" key="1">
    <citation type="submission" date="2018-08" db="EMBL/GenBank/DDBJ databases">
        <title>Proposal of Muricauda 72 sp.nov. and Muricauda NH166 sp.nov., isolated from seawater.</title>
        <authorList>
            <person name="Cheng H."/>
            <person name="Wu Y.-H."/>
            <person name="Guo L.-L."/>
            <person name="Xu X.-W."/>
        </authorList>
    </citation>
    <scope>NUCLEOTIDE SEQUENCE [LARGE SCALE GENOMIC DNA]</scope>
    <source>
        <strain evidence="6 8">72</strain>
    </source>
</reference>
<dbReference type="GO" id="GO:0009307">
    <property type="term" value="P:DNA restriction-modification system"/>
    <property type="evidence" value="ECO:0007669"/>
    <property type="project" value="UniProtKB-KW"/>
</dbReference>
<dbReference type="InterPro" id="IPR000055">
    <property type="entry name" value="Restrct_endonuc_typeI_TRD"/>
</dbReference>
<feature type="domain" description="Type I restriction modification DNA specificity" evidence="5">
    <location>
        <begin position="10"/>
        <end position="189"/>
    </location>
</feature>
<dbReference type="Gene3D" id="3.90.220.20">
    <property type="entry name" value="DNA methylase specificity domains"/>
    <property type="match status" value="2"/>
</dbReference>
<keyword evidence="4" id="KW-0175">Coiled coil</keyword>
<dbReference type="AlphaFoldDB" id="A0A3A1NHH2"/>
<evidence type="ECO:0000256" key="3">
    <source>
        <dbReference type="ARBA" id="ARBA00023125"/>
    </source>
</evidence>
<keyword evidence="6" id="KW-0255">Endonuclease</keyword>
<dbReference type="PANTHER" id="PTHR30408">
    <property type="entry name" value="TYPE-1 RESTRICTION ENZYME ECOKI SPECIFICITY PROTEIN"/>
    <property type="match status" value="1"/>
</dbReference>
<dbReference type="Pfam" id="PF01420">
    <property type="entry name" value="Methylase_S"/>
    <property type="match status" value="2"/>
</dbReference>
<dbReference type="InterPro" id="IPR052021">
    <property type="entry name" value="Type-I_RS_S_subunit"/>
</dbReference>
<evidence type="ECO:0000256" key="4">
    <source>
        <dbReference type="SAM" id="Coils"/>
    </source>
</evidence>
<keyword evidence="3" id="KW-0238">DNA-binding</keyword>
<proteinExistence type="inferred from homology"/>
<name>A0A3A1NHH2_9FLAO</name>